<comment type="caution">
    <text evidence="2">The sequence shown here is derived from an EMBL/GenBank/DDBJ whole genome shotgun (WGS) entry which is preliminary data.</text>
</comment>
<keyword evidence="3" id="KW-1185">Reference proteome</keyword>
<reference evidence="2 3" key="1">
    <citation type="journal article" date="2016" name="Nat. Commun.">
        <title>Extremotolerant tardigrade genome and improved radiotolerance of human cultured cells by tardigrade-unique protein.</title>
        <authorList>
            <person name="Hashimoto T."/>
            <person name="Horikawa D.D."/>
            <person name="Saito Y."/>
            <person name="Kuwahara H."/>
            <person name="Kozuka-Hata H."/>
            <person name="Shin-I T."/>
            <person name="Minakuchi Y."/>
            <person name="Ohishi K."/>
            <person name="Motoyama A."/>
            <person name="Aizu T."/>
            <person name="Enomoto A."/>
            <person name="Kondo K."/>
            <person name="Tanaka S."/>
            <person name="Hara Y."/>
            <person name="Koshikawa S."/>
            <person name="Sagara H."/>
            <person name="Miura T."/>
            <person name="Yokobori S."/>
            <person name="Miyagawa K."/>
            <person name="Suzuki Y."/>
            <person name="Kubo T."/>
            <person name="Oyama M."/>
            <person name="Kohara Y."/>
            <person name="Fujiyama A."/>
            <person name="Arakawa K."/>
            <person name="Katayama T."/>
            <person name="Toyoda A."/>
            <person name="Kunieda T."/>
        </authorList>
    </citation>
    <scope>NUCLEOTIDE SEQUENCE [LARGE SCALE GENOMIC DNA]</scope>
    <source>
        <strain evidence="2 3">YOKOZUNA-1</strain>
    </source>
</reference>
<evidence type="ECO:0000313" key="3">
    <source>
        <dbReference type="Proteomes" id="UP000186922"/>
    </source>
</evidence>
<evidence type="ECO:0000256" key="1">
    <source>
        <dbReference type="SAM" id="MobiDB-lite"/>
    </source>
</evidence>
<accession>A0A1D1VP29</accession>
<evidence type="ECO:0000313" key="2">
    <source>
        <dbReference type="EMBL" id="GAV02586.1"/>
    </source>
</evidence>
<feature type="region of interest" description="Disordered" evidence="1">
    <location>
        <begin position="221"/>
        <end position="286"/>
    </location>
</feature>
<dbReference type="AlphaFoldDB" id="A0A1D1VP29"/>
<gene>
    <name evidence="2" type="primary">RvY_13130-1</name>
    <name evidence="2" type="synonym">RvY_13130.1</name>
    <name evidence="2" type="ORF">RvY_13130</name>
</gene>
<protein>
    <submittedName>
        <fullName evidence="2">Uncharacterized protein</fullName>
    </submittedName>
</protein>
<organism evidence="2 3">
    <name type="scientific">Ramazzottius varieornatus</name>
    <name type="common">Water bear</name>
    <name type="synonym">Tardigrade</name>
    <dbReference type="NCBI Taxonomy" id="947166"/>
    <lineage>
        <taxon>Eukaryota</taxon>
        <taxon>Metazoa</taxon>
        <taxon>Ecdysozoa</taxon>
        <taxon>Tardigrada</taxon>
        <taxon>Eutardigrada</taxon>
        <taxon>Parachela</taxon>
        <taxon>Hypsibioidea</taxon>
        <taxon>Ramazzottiidae</taxon>
        <taxon>Ramazzottius</taxon>
    </lineage>
</organism>
<feature type="compositionally biased region" description="Basic residues" evidence="1">
    <location>
        <begin position="267"/>
        <end position="276"/>
    </location>
</feature>
<dbReference type="EMBL" id="BDGG01000008">
    <property type="protein sequence ID" value="GAV02586.1"/>
    <property type="molecule type" value="Genomic_DNA"/>
</dbReference>
<name>A0A1D1VP29_RAMVA</name>
<dbReference type="Proteomes" id="UP000186922">
    <property type="component" value="Unassembled WGS sequence"/>
</dbReference>
<proteinExistence type="predicted"/>
<sequence>MATIVTSQTYSSSSFVSSPVKICLICLLSGQTDKLQPLDSCPFGTMKPKCSAYKSFHLIDPQFEITRNTFPGILAELCTPGASMFSFEFEALLKSGFRKTGVSPFSPDVIRRTVDKELIKYDEPSLPVLDTESSPMKKVAAIFRSDKVKMDDGMVESSLESIDHIRSSYKSVADTVVFAAGKAFAFSKPKKQRKAKDTRIALEAGRNMLNSEYMEVIEQRLKLRKEPSKTTPKSRGGTNRKGMAREPSPSACLPVPDIPSASEPKSMPKKSRKKKVCSPEEPSACP</sequence>